<dbReference type="InterPro" id="IPR023620">
    <property type="entry name" value="SmpB"/>
</dbReference>
<dbReference type="CDD" id="cd09294">
    <property type="entry name" value="SmpB"/>
    <property type="match status" value="1"/>
</dbReference>
<organism evidence="5 6">
    <name type="scientific">Candidatus Deianiraea vastatrix</name>
    <dbReference type="NCBI Taxonomy" id="2163644"/>
    <lineage>
        <taxon>Bacteria</taxon>
        <taxon>Pseudomonadati</taxon>
        <taxon>Pseudomonadota</taxon>
        <taxon>Alphaproteobacteria</taxon>
        <taxon>Rickettsiales</taxon>
        <taxon>Candidatus Deianiraeaceae</taxon>
        <taxon>Candidatus Deianiraea</taxon>
    </lineage>
</organism>
<dbReference type="Gene3D" id="2.40.280.10">
    <property type="match status" value="1"/>
</dbReference>
<dbReference type="NCBIfam" id="NF003843">
    <property type="entry name" value="PRK05422.1"/>
    <property type="match status" value="1"/>
</dbReference>
<evidence type="ECO:0000256" key="2">
    <source>
        <dbReference type="ARBA" id="ARBA00022884"/>
    </source>
</evidence>
<comment type="function">
    <text evidence="3">Required for rescue of stalled ribosomes mediated by trans-translation. Binds to transfer-messenger RNA (tmRNA), required for stable association of tmRNA with ribosomes. tmRNA and SmpB together mimic tRNA shape, replacing the anticodon stem-loop with SmpB. tmRNA is encoded by the ssrA gene; the 2 termini fold to resemble tRNA(Ala) and it encodes a 'tag peptide', a short internal open reading frame. During trans-translation Ala-aminoacylated tmRNA acts like a tRNA, entering the A-site of stalled ribosomes, displacing the stalled mRNA. The ribosome then switches to translate the ORF on the tmRNA; the nascent peptide is terminated with the 'tag peptide' encoded by the tmRNA and targeted for degradation. The ribosome is freed to recommence translation, which seems to be the essential function of trans-translation.</text>
</comment>
<proteinExistence type="inferred from homology"/>
<dbReference type="InterPro" id="IPR020081">
    <property type="entry name" value="SsrA-bd_prot_CS"/>
</dbReference>
<dbReference type="NCBIfam" id="TIGR00086">
    <property type="entry name" value="smpB"/>
    <property type="match status" value="1"/>
</dbReference>
<dbReference type="HAMAP" id="MF_00023">
    <property type="entry name" value="SmpB"/>
    <property type="match status" value="1"/>
</dbReference>
<dbReference type="AlphaFoldDB" id="A0A5B8XEY5"/>
<evidence type="ECO:0000256" key="4">
    <source>
        <dbReference type="SAM" id="MobiDB-lite"/>
    </source>
</evidence>
<dbReference type="GO" id="GO:0070930">
    <property type="term" value="P:trans-translation-dependent protein tagging"/>
    <property type="evidence" value="ECO:0007669"/>
    <property type="project" value="TreeGrafter"/>
</dbReference>
<evidence type="ECO:0000313" key="6">
    <source>
        <dbReference type="Proteomes" id="UP000321934"/>
    </source>
</evidence>
<dbReference type="PROSITE" id="PS01317">
    <property type="entry name" value="SSRP"/>
    <property type="match status" value="1"/>
</dbReference>
<accession>A0A5B8XEY5</accession>
<dbReference type="GO" id="GO:0070929">
    <property type="term" value="P:trans-translation"/>
    <property type="evidence" value="ECO:0007669"/>
    <property type="project" value="UniProtKB-UniRule"/>
</dbReference>
<dbReference type="InterPro" id="IPR000037">
    <property type="entry name" value="SsrA-bd_prot"/>
</dbReference>
<keyword evidence="2 3" id="KW-0694">RNA-binding</keyword>
<feature type="region of interest" description="Disordered" evidence="4">
    <location>
        <begin position="127"/>
        <end position="146"/>
    </location>
</feature>
<dbReference type="GO" id="GO:0003723">
    <property type="term" value="F:RNA binding"/>
    <property type="evidence" value="ECO:0007669"/>
    <property type="project" value="UniProtKB-UniRule"/>
</dbReference>
<dbReference type="EMBL" id="CP029077">
    <property type="protein sequence ID" value="QED23536.1"/>
    <property type="molecule type" value="Genomic_DNA"/>
</dbReference>
<evidence type="ECO:0000313" key="5">
    <source>
        <dbReference type="EMBL" id="QED23536.1"/>
    </source>
</evidence>
<reference evidence="5 6" key="1">
    <citation type="journal article" date="2019" name="ISME J.">
        <title>Deianiraea, an extracellular bacterium associated with the ciliate Paramecium, suggests an alternative scenario for the evolution of Rickettsiales.</title>
        <authorList>
            <person name="Castelli M."/>
            <person name="Sabaneyeva E."/>
            <person name="Lanzoni O."/>
            <person name="Lebedeva N."/>
            <person name="Floriano A.M."/>
            <person name="Gaiarsa S."/>
            <person name="Benken K."/>
            <person name="Modeo L."/>
            <person name="Bandi C."/>
            <person name="Potekhin A."/>
            <person name="Sassera D."/>
            <person name="Petroni G."/>
        </authorList>
    </citation>
    <scope>NUCLEOTIDE SEQUENCE [LARGE SCALE GENOMIC DNA]</scope>
    <source>
        <strain evidence="5">CyL4-1</strain>
    </source>
</reference>
<name>A0A5B8XEY5_9RICK</name>
<comment type="subcellular location">
    <subcellularLocation>
        <location evidence="3">Cytoplasm</location>
    </subcellularLocation>
    <text evidence="3">The tmRNA-SmpB complex associates with stalled 70S ribosomes.</text>
</comment>
<dbReference type="SUPFAM" id="SSF74982">
    <property type="entry name" value="Small protein B (SmpB)"/>
    <property type="match status" value="1"/>
</dbReference>
<dbReference type="Proteomes" id="UP000321934">
    <property type="component" value="Chromosome"/>
</dbReference>
<sequence>MSLIIENRRVRFEYFIEDVIEAGIVLTGSEVKSIRNKNVSLLDGFVTLKGGEPYLLNVNITKYPQCFVGQDHDPNRDKKLLLNKHEIRRLFGKIKEKGYTLVPLNLHLKRGKIKADIAVVKGKQMHDKRETIKKRDLERQTRRGND</sequence>
<protein>
    <recommendedName>
        <fullName evidence="3">SsrA-binding protein</fullName>
    </recommendedName>
    <alternativeName>
        <fullName evidence="3">Small protein B</fullName>
    </alternativeName>
</protein>
<keyword evidence="1 3" id="KW-0963">Cytoplasm</keyword>
<comment type="similarity">
    <text evidence="3">Belongs to the SmpB family.</text>
</comment>
<evidence type="ECO:0000256" key="1">
    <source>
        <dbReference type="ARBA" id="ARBA00022490"/>
    </source>
</evidence>
<gene>
    <name evidence="3" type="primary">smpB</name>
    <name evidence="5" type="ORF">Deia_00746</name>
</gene>
<dbReference type="PANTHER" id="PTHR30308:SF2">
    <property type="entry name" value="SSRA-BINDING PROTEIN"/>
    <property type="match status" value="1"/>
</dbReference>
<dbReference type="Pfam" id="PF01668">
    <property type="entry name" value="SmpB"/>
    <property type="match status" value="1"/>
</dbReference>
<dbReference type="RefSeq" id="WP_146820802.1">
    <property type="nucleotide sequence ID" value="NZ_CP029077.1"/>
</dbReference>
<dbReference type="OrthoDB" id="9805462at2"/>
<dbReference type="PANTHER" id="PTHR30308">
    <property type="entry name" value="TMRNA-BINDING COMPONENT OF TRANS-TRANSLATION TAGGING COMPLEX"/>
    <property type="match status" value="1"/>
</dbReference>
<dbReference type="GO" id="GO:0005829">
    <property type="term" value="C:cytosol"/>
    <property type="evidence" value="ECO:0007669"/>
    <property type="project" value="TreeGrafter"/>
</dbReference>
<keyword evidence="6" id="KW-1185">Reference proteome</keyword>
<evidence type="ECO:0000256" key="3">
    <source>
        <dbReference type="HAMAP-Rule" id="MF_00023"/>
    </source>
</evidence>